<keyword evidence="2" id="KW-1185">Reference proteome</keyword>
<dbReference type="Proteomes" id="UP000664203">
    <property type="component" value="Unassembled WGS sequence"/>
</dbReference>
<sequence length="94" mass="10195">MAGAAAQTVLAAIKSAQQELFENNNHSNITTSSSAIEQRGPFDAYRADTTADYLGTHAADLHLAPRSNAIRFLKGIPLHPLCTVLLQQHDIDRL</sequence>
<comment type="caution">
    <text evidence="1">The sequence shown here is derived from an EMBL/GenBank/DDBJ whole genome shotgun (WGS) entry which is preliminary data.</text>
</comment>
<dbReference type="AlphaFoldDB" id="A0A8H3FAB0"/>
<accession>A0A8H3FAB0</accession>
<proteinExistence type="predicted"/>
<evidence type="ECO:0000313" key="1">
    <source>
        <dbReference type="EMBL" id="CAF9917121.1"/>
    </source>
</evidence>
<dbReference type="EMBL" id="CAJPDR010000097">
    <property type="protein sequence ID" value="CAF9917121.1"/>
    <property type="molecule type" value="Genomic_DNA"/>
</dbReference>
<reference evidence="1" key="1">
    <citation type="submission" date="2021-03" db="EMBL/GenBank/DDBJ databases">
        <authorList>
            <person name="Tagirdzhanova G."/>
        </authorList>
    </citation>
    <scope>NUCLEOTIDE SEQUENCE</scope>
</reference>
<organism evidence="1 2">
    <name type="scientific">Alectoria fallacina</name>
    <dbReference type="NCBI Taxonomy" id="1903189"/>
    <lineage>
        <taxon>Eukaryota</taxon>
        <taxon>Fungi</taxon>
        <taxon>Dikarya</taxon>
        <taxon>Ascomycota</taxon>
        <taxon>Pezizomycotina</taxon>
        <taxon>Lecanoromycetes</taxon>
        <taxon>OSLEUM clade</taxon>
        <taxon>Lecanoromycetidae</taxon>
        <taxon>Lecanorales</taxon>
        <taxon>Lecanorineae</taxon>
        <taxon>Parmeliaceae</taxon>
        <taxon>Alectoria</taxon>
    </lineage>
</organism>
<gene>
    <name evidence="1" type="ORF">ALECFALPRED_011048</name>
</gene>
<protein>
    <submittedName>
        <fullName evidence="1">Uncharacterized protein</fullName>
    </submittedName>
</protein>
<name>A0A8H3FAB0_9LECA</name>
<evidence type="ECO:0000313" key="2">
    <source>
        <dbReference type="Proteomes" id="UP000664203"/>
    </source>
</evidence>